<reference evidence="1" key="1">
    <citation type="journal article" date="2013" name="BMC Genomics">
        <title>Unscrambling butterfly oogenesis.</title>
        <authorList>
            <person name="Carter J.M."/>
            <person name="Baker S.C."/>
            <person name="Pink R."/>
            <person name="Carter D.R."/>
            <person name="Collins A."/>
            <person name="Tomlin J."/>
            <person name="Gibbs M."/>
            <person name="Breuker C.J."/>
        </authorList>
    </citation>
    <scope>NUCLEOTIDE SEQUENCE</scope>
    <source>
        <tissue evidence="1">Ovary</tissue>
    </source>
</reference>
<name>S4NUE9_9NEOP</name>
<reference evidence="1" key="2">
    <citation type="submission" date="2013-05" db="EMBL/GenBank/DDBJ databases">
        <authorList>
            <person name="Carter J.-M."/>
            <person name="Baker S.C."/>
            <person name="Pink R."/>
            <person name="Carter D.R.F."/>
            <person name="Collins A."/>
            <person name="Tomlin J."/>
            <person name="Gibbs M."/>
            <person name="Breuker C.J."/>
        </authorList>
    </citation>
    <scope>NUCLEOTIDE SEQUENCE</scope>
    <source>
        <tissue evidence="1">Ovary</tissue>
    </source>
</reference>
<sequence>QTIAFVPKAQDGQLTILSIAFANCSSMIFTSPCSSTSSWQILTVSASSGDAAHSLVAAQAQLTLASR</sequence>
<evidence type="ECO:0000313" key="1">
    <source>
        <dbReference type="EMBL" id="JAA80704.1"/>
    </source>
</evidence>
<proteinExistence type="predicted"/>
<dbReference type="AlphaFoldDB" id="S4NUE9"/>
<organism evidence="1">
    <name type="scientific">Pararge aegeria</name>
    <name type="common">speckled wood butterfly</name>
    <dbReference type="NCBI Taxonomy" id="116150"/>
    <lineage>
        <taxon>Eukaryota</taxon>
        <taxon>Metazoa</taxon>
        <taxon>Ecdysozoa</taxon>
        <taxon>Arthropoda</taxon>
        <taxon>Hexapoda</taxon>
        <taxon>Insecta</taxon>
        <taxon>Pterygota</taxon>
        <taxon>Neoptera</taxon>
        <taxon>Endopterygota</taxon>
        <taxon>Lepidoptera</taxon>
        <taxon>Glossata</taxon>
        <taxon>Ditrysia</taxon>
        <taxon>Papilionoidea</taxon>
        <taxon>Nymphalidae</taxon>
        <taxon>Satyrinae</taxon>
        <taxon>Satyrini</taxon>
        <taxon>Parargina</taxon>
        <taxon>Pararge</taxon>
    </lineage>
</organism>
<feature type="non-terminal residue" evidence="1">
    <location>
        <position position="67"/>
    </location>
</feature>
<accession>S4NUE9</accession>
<protein>
    <submittedName>
        <fullName evidence="1">Uncharacterized protein</fullName>
    </submittedName>
</protein>
<feature type="non-terminal residue" evidence="1">
    <location>
        <position position="1"/>
    </location>
</feature>
<dbReference type="EMBL" id="GAIX01011856">
    <property type="protein sequence ID" value="JAA80704.1"/>
    <property type="molecule type" value="Transcribed_RNA"/>
</dbReference>